<dbReference type="AlphaFoldDB" id="A0AAD8XFS5"/>
<dbReference type="RefSeq" id="XP_060361915.1">
    <property type="nucleotide sequence ID" value="XM_060503134.1"/>
</dbReference>
<evidence type="ECO:0000313" key="2">
    <source>
        <dbReference type="EMBL" id="KAK1720404.1"/>
    </source>
</evidence>
<protein>
    <recommendedName>
        <fullName evidence="4">Secreted protein</fullName>
    </recommendedName>
</protein>
<comment type="caution">
    <text evidence="2">The sequence shown here is derived from an EMBL/GenBank/DDBJ whole genome shotgun (WGS) entry which is preliminary data.</text>
</comment>
<feature type="signal peptide" evidence="1">
    <location>
        <begin position="1"/>
        <end position="23"/>
    </location>
</feature>
<dbReference type="Proteomes" id="UP001244207">
    <property type="component" value="Unassembled WGS sequence"/>
</dbReference>
<dbReference type="EMBL" id="JAHMHS010000089">
    <property type="protein sequence ID" value="KAK1720404.1"/>
    <property type="molecule type" value="Genomic_DNA"/>
</dbReference>
<sequence length="96" mass="10645">MIPSQKSGAASCLFLAALLSVKSKLQDSSLRWMSHPLIYLPGNHIDLCLTGSLGSQTKPLANQRSRMREISMKEGEMKLKEQNARGRVTKQVTCSR</sequence>
<evidence type="ECO:0008006" key="4">
    <source>
        <dbReference type="Google" id="ProtNLM"/>
    </source>
</evidence>
<keyword evidence="3" id="KW-1185">Reference proteome</keyword>
<name>A0AAD8XFS5_GLOAC</name>
<keyword evidence="1" id="KW-0732">Signal</keyword>
<gene>
    <name evidence="2" type="ORF">BDZ83DRAFT_444405</name>
</gene>
<dbReference type="GeneID" id="85387033"/>
<evidence type="ECO:0000256" key="1">
    <source>
        <dbReference type="SAM" id="SignalP"/>
    </source>
</evidence>
<proteinExistence type="predicted"/>
<feature type="chain" id="PRO_5042132225" description="Secreted protein" evidence="1">
    <location>
        <begin position="24"/>
        <end position="96"/>
    </location>
</feature>
<accession>A0AAD8XFS5</accession>
<reference evidence="2" key="1">
    <citation type="submission" date="2021-12" db="EMBL/GenBank/DDBJ databases">
        <title>Comparative genomics, transcriptomics and evolutionary studies reveal genomic signatures of adaptation to plant cell wall in hemibiotrophic fungi.</title>
        <authorList>
            <consortium name="DOE Joint Genome Institute"/>
            <person name="Baroncelli R."/>
            <person name="Diaz J.F."/>
            <person name="Benocci T."/>
            <person name="Peng M."/>
            <person name="Battaglia E."/>
            <person name="Haridas S."/>
            <person name="Andreopoulos W."/>
            <person name="Labutti K."/>
            <person name="Pangilinan J."/>
            <person name="Floch G.L."/>
            <person name="Makela M.R."/>
            <person name="Henrissat B."/>
            <person name="Grigoriev I.V."/>
            <person name="Crouch J.A."/>
            <person name="De Vries R.P."/>
            <person name="Sukno S.A."/>
            <person name="Thon M.R."/>
        </authorList>
    </citation>
    <scope>NUCLEOTIDE SEQUENCE</scope>
    <source>
        <strain evidence="2">CBS 112980</strain>
    </source>
</reference>
<evidence type="ECO:0000313" key="3">
    <source>
        <dbReference type="Proteomes" id="UP001244207"/>
    </source>
</evidence>
<organism evidence="2 3">
    <name type="scientific">Glomerella acutata</name>
    <name type="common">Colletotrichum acutatum</name>
    <dbReference type="NCBI Taxonomy" id="27357"/>
    <lineage>
        <taxon>Eukaryota</taxon>
        <taxon>Fungi</taxon>
        <taxon>Dikarya</taxon>
        <taxon>Ascomycota</taxon>
        <taxon>Pezizomycotina</taxon>
        <taxon>Sordariomycetes</taxon>
        <taxon>Hypocreomycetidae</taxon>
        <taxon>Glomerellales</taxon>
        <taxon>Glomerellaceae</taxon>
        <taxon>Colletotrichum</taxon>
        <taxon>Colletotrichum acutatum species complex</taxon>
    </lineage>
</organism>